<keyword evidence="1" id="KW-0175">Coiled coil</keyword>
<proteinExistence type="predicted"/>
<dbReference type="SMR" id="A0A8T3AHT4"/>
<reference evidence="2" key="1">
    <citation type="journal article" date="2022" name="Front. Genet.">
        <title>Chromosome-Scale Assembly of the Dendrobium nobile Genome Provides Insights Into the Molecular Mechanism of the Biosynthesis of the Medicinal Active Ingredient of Dendrobium.</title>
        <authorList>
            <person name="Xu Q."/>
            <person name="Niu S.-C."/>
            <person name="Li K.-L."/>
            <person name="Zheng P.-J."/>
            <person name="Zhang X.-J."/>
            <person name="Jia Y."/>
            <person name="Liu Y."/>
            <person name="Niu Y.-X."/>
            <person name="Yu L.-H."/>
            <person name="Chen D.-F."/>
            <person name="Zhang G.-Q."/>
        </authorList>
    </citation>
    <scope>NUCLEOTIDE SEQUENCE</scope>
    <source>
        <tissue evidence="2">Leaf</tissue>
    </source>
</reference>
<accession>A0A8T3AHT4</accession>
<dbReference type="Pfam" id="PF14299">
    <property type="entry name" value="PP2"/>
    <property type="match status" value="1"/>
</dbReference>
<feature type="coiled-coil region" evidence="1">
    <location>
        <begin position="152"/>
        <end position="183"/>
    </location>
</feature>
<dbReference type="InterPro" id="IPR052147">
    <property type="entry name" value="PP2-like/Lectin"/>
</dbReference>
<name>A0A8T3AHT4_DENNO</name>
<dbReference type="InterPro" id="IPR025886">
    <property type="entry name" value="PP2-like"/>
</dbReference>
<sequence>MRRVASRRFFVSFVVVQLPSFNIIPFLSDRNFDILIGSKNGTSLAVKDIPWCMLLVNDILLVDKTREGVEASEYSEYRMWSQAVGGMQHGRVYGLGAQAQAYEGMTSSTASSFASSSHESLQAQQIIALQAELEQVKKSQVDWQAQLQAQVQAQLQAQVQTSTEQHNQLLDEMRKMREQLNGKDVAPPEEESTKCGNEIVGWEGNSFCQCYRFPADYAPWEKLGKRGLTLNTRALNIFWGGNEKNWRRRAEENYEVMELVGVYWLEITGRIPLKILEPNTPYRLYFNIKLIPSASGFDLYPVIFKLHVNGQKVSSTEVNLSHYTRSSWVDLPEEGLKFSVPKEKEEPGALTFSMHEIECEEWKKGIVIREVKLISDKAYEATT</sequence>
<dbReference type="GO" id="GO:0030246">
    <property type="term" value="F:carbohydrate binding"/>
    <property type="evidence" value="ECO:0007669"/>
    <property type="project" value="InterPro"/>
</dbReference>
<keyword evidence="3" id="KW-1185">Reference proteome</keyword>
<protein>
    <submittedName>
        <fullName evidence="2">Uncharacterized protein</fullName>
    </submittedName>
</protein>
<dbReference type="OrthoDB" id="533833at2759"/>
<dbReference type="PANTHER" id="PTHR48478">
    <property type="entry name" value="LECTIN-LIKE"/>
    <property type="match status" value="1"/>
</dbReference>
<evidence type="ECO:0000256" key="1">
    <source>
        <dbReference type="SAM" id="Coils"/>
    </source>
</evidence>
<dbReference type="Proteomes" id="UP000829196">
    <property type="component" value="Unassembled WGS sequence"/>
</dbReference>
<evidence type="ECO:0000313" key="3">
    <source>
        <dbReference type="Proteomes" id="UP000829196"/>
    </source>
</evidence>
<dbReference type="AlphaFoldDB" id="A0A8T3AHT4"/>
<dbReference type="EMBL" id="JAGYWB010000016">
    <property type="protein sequence ID" value="KAI0495614.1"/>
    <property type="molecule type" value="Genomic_DNA"/>
</dbReference>
<organism evidence="2 3">
    <name type="scientific">Dendrobium nobile</name>
    <name type="common">Orchid</name>
    <dbReference type="NCBI Taxonomy" id="94219"/>
    <lineage>
        <taxon>Eukaryota</taxon>
        <taxon>Viridiplantae</taxon>
        <taxon>Streptophyta</taxon>
        <taxon>Embryophyta</taxon>
        <taxon>Tracheophyta</taxon>
        <taxon>Spermatophyta</taxon>
        <taxon>Magnoliopsida</taxon>
        <taxon>Liliopsida</taxon>
        <taxon>Asparagales</taxon>
        <taxon>Orchidaceae</taxon>
        <taxon>Epidendroideae</taxon>
        <taxon>Malaxideae</taxon>
        <taxon>Dendrobiinae</taxon>
        <taxon>Dendrobium</taxon>
    </lineage>
</organism>
<dbReference type="PANTHER" id="PTHR48478:SF1">
    <property type="entry name" value="LECTIN-LIKE"/>
    <property type="match status" value="1"/>
</dbReference>
<evidence type="ECO:0000313" key="2">
    <source>
        <dbReference type="EMBL" id="KAI0495614.1"/>
    </source>
</evidence>
<gene>
    <name evidence="2" type="ORF">KFK09_021916</name>
</gene>
<comment type="caution">
    <text evidence="2">The sequence shown here is derived from an EMBL/GenBank/DDBJ whole genome shotgun (WGS) entry which is preliminary data.</text>
</comment>